<evidence type="ECO:0000313" key="3">
    <source>
        <dbReference type="Proteomes" id="UP000554766"/>
    </source>
</evidence>
<dbReference type="SUPFAM" id="SSF81593">
    <property type="entry name" value="Nucleotidyltransferase substrate binding subunit/domain"/>
    <property type="match status" value="1"/>
</dbReference>
<dbReference type="PROSITE" id="PS50910">
    <property type="entry name" value="HEPN"/>
    <property type="match status" value="1"/>
</dbReference>
<dbReference type="EMBL" id="JAAVJF010000002">
    <property type="protein sequence ID" value="NYR15324.1"/>
    <property type="molecule type" value="Genomic_DNA"/>
</dbReference>
<dbReference type="SMART" id="SM00748">
    <property type="entry name" value="HEPN"/>
    <property type="match status" value="1"/>
</dbReference>
<comment type="caution">
    <text evidence="2">The sequence shown here is derived from an EMBL/GenBank/DDBJ whole genome shotgun (WGS) entry which is preliminary data.</text>
</comment>
<sequence length="137" mass="15546">MDHEEFRRWIDMAERTLRSAERDMEAGDYNWACFKAHQAAEFATKALLYGVGKPSRGHSVLRLLREASAFVEVGEKVLEHAALLDKFYVPTRYVDAWSEGIPYEYYTRGDAEAAVRAAERIIAFVKEAWRLLSGGGG</sequence>
<accession>A0A7L4P9N3</accession>
<organism evidence="2 3">
    <name type="scientific">Pyrobaculum arsenaticum</name>
    <dbReference type="NCBI Taxonomy" id="121277"/>
    <lineage>
        <taxon>Archaea</taxon>
        <taxon>Thermoproteota</taxon>
        <taxon>Thermoprotei</taxon>
        <taxon>Thermoproteales</taxon>
        <taxon>Thermoproteaceae</taxon>
        <taxon>Pyrobaculum</taxon>
    </lineage>
</organism>
<gene>
    <name evidence="2" type="ORF">HC235_05045</name>
</gene>
<evidence type="ECO:0000313" key="2">
    <source>
        <dbReference type="EMBL" id="NYR15324.1"/>
    </source>
</evidence>
<dbReference type="Gene3D" id="1.20.120.330">
    <property type="entry name" value="Nucleotidyltransferases domain 2"/>
    <property type="match status" value="1"/>
</dbReference>
<dbReference type="GeneID" id="5055655"/>
<dbReference type="RefSeq" id="WP_011900860.1">
    <property type="nucleotide sequence ID" value="NZ_JAAVJF010000002.1"/>
</dbReference>
<dbReference type="Pfam" id="PF05168">
    <property type="entry name" value="HEPN"/>
    <property type="match status" value="1"/>
</dbReference>
<protein>
    <submittedName>
        <fullName evidence="2">HEPN domain-containing protein</fullName>
    </submittedName>
</protein>
<dbReference type="AlphaFoldDB" id="A0A7L4P9N3"/>
<dbReference type="Proteomes" id="UP000554766">
    <property type="component" value="Unassembled WGS sequence"/>
</dbReference>
<keyword evidence="3" id="KW-1185">Reference proteome</keyword>
<reference evidence="2 3" key="1">
    <citation type="journal article" date="2020" name="Nat. Commun.">
        <title>The structures of two archaeal type IV pili illuminate evolutionary relationships.</title>
        <authorList>
            <person name="Wang F."/>
            <person name="Baquero D.P."/>
            <person name="Su Z."/>
            <person name="Beltran L.C."/>
            <person name="Prangishvili D."/>
            <person name="Krupovic M."/>
            <person name="Egelman E.H."/>
        </authorList>
    </citation>
    <scope>NUCLEOTIDE SEQUENCE [LARGE SCALE GENOMIC DNA]</scope>
    <source>
        <strain evidence="2 3">2GA</strain>
    </source>
</reference>
<name>A0A7L4P9N3_9CREN</name>
<dbReference type="OMA" id="HEWACFA"/>
<feature type="domain" description="HEPN" evidence="1">
    <location>
        <begin position="10"/>
        <end position="121"/>
    </location>
</feature>
<dbReference type="InterPro" id="IPR007842">
    <property type="entry name" value="HEPN_dom"/>
</dbReference>
<proteinExistence type="predicted"/>
<evidence type="ECO:0000259" key="1">
    <source>
        <dbReference type="PROSITE" id="PS50910"/>
    </source>
</evidence>